<keyword evidence="2" id="KW-1133">Transmembrane helix</keyword>
<reference evidence="3 4" key="1">
    <citation type="submission" date="2022-05" db="EMBL/GenBank/DDBJ databases">
        <title>Chromosome-level reference genomes for two strains of Caenorhabditis briggsae: an improved platform for comparative genomics.</title>
        <authorList>
            <person name="Stevens L."/>
            <person name="Andersen E.C."/>
        </authorList>
    </citation>
    <scope>NUCLEOTIDE SEQUENCE [LARGE SCALE GENOMIC DNA]</scope>
    <source>
        <strain evidence="3">QX1410_ONT</strain>
        <tissue evidence="3">Whole-organism</tissue>
    </source>
</reference>
<feature type="region of interest" description="Disordered" evidence="1">
    <location>
        <begin position="291"/>
        <end position="312"/>
    </location>
</feature>
<name>A0AAE9CTN2_CAEBR</name>
<sequence length="396" mass="44821">MDCDGDGMGNCYTVKNASILSVIEDALQPGSPFSAFLLAVEICLCFIFLFSIPNTRKDSIFCFLAIVLAPYLVKTTVEVAYFVSIYFYTASYTFWSWVHDSVVSFCYSSFLFNYQYGLVFYSWQGIYAAIKKRPVSKSKTSSTWPYMLIFMITLIQSAIYWQIMTVGLVSALLILVLAPISIIVSILCVLICKTDHTSMFEMVREIKSRLLWNIPCLVISLADVSAELYLNFRPNAYKTTAVHNKGYLFPILFPPVAIIVLFLTLPALRRAIFPCCYSNETDSDRMFLLRRNTNSSSGSPAPSEQSSVTNHPIITYPSNTVVPYNTEPPPFYPYYTMPHVYQPGFRQGYGQHFGQTPGQFCPPENGQPMYFPIPITFYNPSNVPLIRNPNDLPPVQ</sequence>
<feature type="transmembrane region" description="Helical" evidence="2">
    <location>
        <begin position="60"/>
        <end position="89"/>
    </location>
</feature>
<evidence type="ECO:0000313" key="4">
    <source>
        <dbReference type="Proteomes" id="UP000827892"/>
    </source>
</evidence>
<feature type="transmembrane region" description="Helical" evidence="2">
    <location>
        <begin position="101"/>
        <end position="123"/>
    </location>
</feature>
<dbReference type="EMBL" id="CP090896">
    <property type="protein sequence ID" value="ULT81121.1"/>
    <property type="molecule type" value="Genomic_DNA"/>
</dbReference>
<dbReference type="AlphaFoldDB" id="A0AAE9CTN2"/>
<feature type="transmembrane region" description="Helical" evidence="2">
    <location>
        <begin position="169"/>
        <end position="190"/>
    </location>
</feature>
<accession>A0AAE9CTN2</accession>
<keyword evidence="2" id="KW-0472">Membrane</keyword>
<organism evidence="3 4">
    <name type="scientific">Caenorhabditis briggsae</name>
    <dbReference type="NCBI Taxonomy" id="6238"/>
    <lineage>
        <taxon>Eukaryota</taxon>
        <taxon>Metazoa</taxon>
        <taxon>Ecdysozoa</taxon>
        <taxon>Nematoda</taxon>
        <taxon>Chromadorea</taxon>
        <taxon>Rhabditida</taxon>
        <taxon>Rhabditina</taxon>
        <taxon>Rhabditomorpha</taxon>
        <taxon>Rhabditoidea</taxon>
        <taxon>Rhabditidae</taxon>
        <taxon>Peloderinae</taxon>
        <taxon>Caenorhabditis</taxon>
    </lineage>
</organism>
<protein>
    <submittedName>
        <fullName evidence="3">Uncharacterized protein</fullName>
    </submittedName>
</protein>
<evidence type="ECO:0000256" key="1">
    <source>
        <dbReference type="SAM" id="MobiDB-lite"/>
    </source>
</evidence>
<proteinExistence type="predicted"/>
<feature type="compositionally biased region" description="Low complexity" evidence="1">
    <location>
        <begin position="295"/>
        <end position="307"/>
    </location>
</feature>
<dbReference type="Proteomes" id="UP000827892">
    <property type="component" value="Chromosome X"/>
</dbReference>
<gene>
    <name evidence="3" type="ORF">L3Y34_011181</name>
</gene>
<feature type="transmembrane region" description="Helical" evidence="2">
    <location>
        <begin position="210"/>
        <end position="232"/>
    </location>
</feature>
<evidence type="ECO:0000256" key="2">
    <source>
        <dbReference type="SAM" id="Phobius"/>
    </source>
</evidence>
<evidence type="ECO:0000313" key="3">
    <source>
        <dbReference type="EMBL" id="ULT81121.1"/>
    </source>
</evidence>
<feature type="transmembrane region" description="Helical" evidence="2">
    <location>
        <begin position="247"/>
        <end position="268"/>
    </location>
</feature>
<feature type="transmembrane region" description="Helical" evidence="2">
    <location>
        <begin position="144"/>
        <end position="163"/>
    </location>
</feature>
<keyword evidence="2" id="KW-0812">Transmembrane</keyword>
<feature type="transmembrane region" description="Helical" evidence="2">
    <location>
        <begin position="33"/>
        <end position="53"/>
    </location>
</feature>